<feature type="compositionally biased region" description="Basic and acidic residues" evidence="1">
    <location>
        <begin position="437"/>
        <end position="447"/>
    </location>
</feature>
<evidence type="ECO:0000313" key="2">
    <source>
        <dbReference type="EMBL" id="KAK5057427.1"/>
    </source>
</evidence>
<feature type="compositionally biased region" description="Basic residues" evidence="1">
    <location>
        <begin position="1"/>
        <end position="15"/>
    </location>
</feature>
<feature type="compositionally biased region" description="Polar residues" evidence="1">
    <location>
        <begin position="328"/>
        <end position="341"/>
    </location>
</feature>
<keyword evidence="3" id="KW-1185">Reference proteome</keyword>
<evidence type="ECO:0000313" key="3">
    <source>
        <dbReference type="Proteomes" id="UP001345691"/>
    </source>
</evidence>
<feature type="compositionally biased region" description="Low complexity" evidence="1">
    <location>
        <begin position="267"/>
        <end position="284"/>
    </location>
</feature>
<comment type="caution">
    <text evidence="2">The sequence shown here is derived from an EMBL/GenBank/DDBJ whole genome shotgun (WGS) entry which is preliminary data.</text>
</comment>
<feature type="region of interest" description="Disordered" evidence="1">
    <location>
        <begin position="312"/>
        <end position="468"/>
    </location>
</feature>
<organism evidence="2 3">
    <name type="scientific">Exophiala sideris</name>
    <dbReference type="NCBI Taxonomy" id="1016849"/>
    <lineage>
        <taxon>Eukaryota</taxon>
        <taxon>Fungi</taxon>
        <taxon>Dikarya</taxon>
        <taxon>Ascomycota</taxon>
        <taxon>Pezizomycotina</taxon>
        <taxon>Eurotiomycetes</taxon>
        <taxon>Chaetothyriomycetidae</taxon>
        <taxon>Chaetothyriales</taxon>
        <taxon>Herpotrichiellaceae</taxon>
        <taxon>Exophiala</taxon>
    </lineage>
</organism>
<name>A0ABR0J6J0_9EURO</name>
<feature type="compositionally biased region" description="Basic and acidic residues" evidence="1">
    <location>
        <begin position="563"/>
        <end position="574"/>
    </location>
</feature>
<evidence type="ECO:0000256" key="1">
    <source>
        <dbReference type="SAM" id="MobiDB-lite"/>
    </source>
</evidence>
<feature type="region of interest" description="Disordered" evidence="1">
    <location>
        <begin position="187"/>
        <end position="235"/>
    </location>
</feature>
<protein>
    <submittedName>
        <fullName evidence="2">Uncharacterized protein</fullName>
    </submittedName>
</protein>
<feature type="region of interest" description="Disordered" evidence="1">
    <location>
        <begin position="253"/>
        <end position="293"/>
    </location>
</feature>
<feature type="compositionally biased region" description="Basic and acidic residues" evidence="1">
    <location>
        <begin position="416"/>
        <end position="428"/>
    </location>
</feature>
<reference evidence="2 3" key="1">
    <citation type="submission" date="2023-08" db="EMBL/GenBank/DDBJ databases">
        <title>Black Yeasts Isolated from many extreme environments.</title>
        <authorList>
            <person name="Coleine C."/>
            <person name="Stajich J.E."/>
            <person name="Selbmann L."/>
        </authorList>
    </citation>
    <scope>NUCLEOTIDE SEQUENCE [LARGE SCALE GENOMIC DNA]</scope>
    <source>
        <strain evidence="2 3">CCFEE 6328</strain>
    </source>
</reference>
<sequence>MESRFRKFLSSRRLKAQQNSQDSELDLHSVPYTTAPPQGRLPIFIGQALGKSSTAKRKIDRPADLRSLSYQSTLPGKAPELGIRPQRGNGPVKLQTGRLLSSGELLVTQQDYDRTLEDIREGEFIVAEPTGLGISTPTQPFFPSHMTSMTSLPEPQDESNRTIQALWKAESSRLASMYGDATVGHAMPKPHREFASPPMSPTHPHANSWTKPDPIYTPSSVSLQQPSYTGHDPIRPASALRSYMSTSNLELSYRDDHSEGSSNQRHSLLSSSGASTSLTTGTSTVEDPITTRDGIRRIVDDMRMTYLQAIEASTPPTAPLPELPGRAKTNQTRSLASSVSVESGLRSMRSQGYTRPWPPATNGTSTSRTATSPSSRKSHKKRISSGHNRRTSQPVAGITPLSPIKASPARPKTHVAGKDDTVSLKRADSTTLGSLAKEMKIHDDRSSDSNSYPTPSSPPSFDSASSEDISLPCVTSPTLSVKTPPSKVYSVQQTPVNQKALGYMESPIRIPTWSREADRLFTDADIDVTGDVDDFESMCDDFFSTPAPSRPPFGTFHTWHSQQRKDGDTVEDRVANGSPSKFKKNFF</sequence>
<proteinExistence type="predicted"/>
<feature type="compositionally biased region" description="Basic residues" evidence="1">
    <location>
        <begin position="376"/>
        <end position="390"/>
    </location>
</feature>
<accession>A0ABR0J6J0</accession>
<dbReference type="Proteomes" id="UP001345691">
    <property type="component" value="Unassembled WGS sequence"/>
</dbReference>
<gene>
    <name evidence="2" type="ORF">LTR69_007468</name>
</gene>
<feature type="compositionally biased region" description="Polar residues" evidence="1">
    <location>
        <begin position="217"/>
        <end position="228"/>
    </location>
</feature>
<feature type="compositionally biased region" description="Low complexity" evidence="1">
    <location>
        <begin position="448"/>
        <end position="468"/>
    </location>
</feature>
<feature type="compositionally biased region" description="Low complexity" evidence="1">
    <location>
        <begin position="364"/>
        <end position="375"/>
    </location>
</feature>
<feature type="region of interest" description="Disordered" evidence="1">
    <location>
        <begin position="1"/>
        <end position="38"/>
    </location>
</feature>
<dbReference type="EMBL" id="JAVRRF010000016">
    <property type="protein sequence ID" value="KAK5057427.1"/>
    <property type="molecule type" value="Genomic_DNA"/>
</dbReference>
<feature type="region of interest" description="Disordered" evidence="1">
    <location>
        <begin position="553"/>
        <end position="587"/>
    </location>
</feature>